<name>A0A8T0I5S6_CERPU</name>
<feature type="domain" description="Large ribosomal subunit protein bL12 C-terminal" evidence="8">
    <location>
        <begin position="183"/>
        <end position="249"/>
    </location>
</feature>
<evidence type="ECO:0000256" key="3">
    <source>
        <dbReference type="ARBA" id="ARBA00022528"/>
    </source>
</evidence>
<dbReference type="Gene3D" id="1.20.5.710">
    <property type="entry name" value="Single helix bin"/>
    <property type="match status" value="1"/>
</dbReference>
<dbReference type="Gene3D" id="3.30.1390.10">
    <property type="match status" value="1"/>
</dbReference>
<dbReference type="InterPro" id="IPR008932">
    <property type="entry name" value="Ribosomal_bL12_oligo"/>
</dbReference>
<accession>A0A8T0I5S6</accession>
<evidence type="ECO:0000259" key="8">
    <source>
        <dbReference type="Pfam" id="PF00542"/>
    </source>
</evidence>
<evidence type="ECO:0000313" key="11">
    <source>
        <dbReference type="Proteomes" id="UP000822688"/>
    </source>
</evidence>
<dbReference type="HAMAP" id="MF_00368">
    <property type="entry name" value="Ribosomal_bL12"/>
    <property type="match status" value="1"/>
</dbReference>
<proteinExistence type="inferred from homology"/>
<dbReference type="Pfam" id="PF00542">
    <property type="entry name" value="Ribosomal_L12"/>
    <property type="match status" value="1"/>
</dbReference>
<evidence type="ECO:0000259" key="9">
    <source>
        <dbReference type="Pfam" id="PF16320"/>
    </source>
</evidence>
<dbReference type="InterPro" id="IPR000206">
    <property type="entry name" value="Ribosomal_bL12"/>
</dbReference>
<dbReference type="GO" id="GO:0009507">
    <property type="term" value="C:chloroplast"/>
    <property type="evidence" value="ECO:0007669"/>
    <property type="project" value="UniProtKB-SubCell"/>
</dbReference>
<keyword evidence="5" id="KW-0809">Transit peptide</keyword>
<comment type="similarity">
    <text evidence="2">Belongs to the bacterial ribosomal protein bL12 family.</text>
</comment>
<dbReference type="InterPro" id="IPR014719">
    <property type="entry name" value="Ribosomal_bL12_C/ClpS-like"/>
</dbReference>
<keyword evidence="11" id="KW-1185">Reference proteome</keyword>
<dbReference type="InterPro" id="IPR036235">
    <property type="entry name" value="Ribosomal_bL12_oligo_N_sf"/>
</dbReference>
<dbReference type="CDD" id="cd00387">
    <property type="entry name" value="Ribosomal_L7_L12"/>
    <property type="match status" value="1"/>
</dbReference>
<gene>
    <name evidence="10" type="ORF">KC19_5G180700</name>
</gene>
<comment type="caution">
    <text evidence="10">The sequence shown here is derived from an EMBL/GenBank/DDBJ whole genome shotgun (WGS) entry which is preliminary data.</text>
</comment>
<dbReference type="GO" id="GO:0003735">
    <property type="term" value="F:structural constituent of ribosome"/>
    <property type="evidence" value="ECO:0007669"/>
    <property type="project" value="InterPro"/>
</dbReference>
<dbReference type="Proteomes" id="UP000822688">
    <property type="component" value="Chromosome 5"/>
</dbReference>
<dbReference type="SUPFAM" id="SSF54736">
    <property type="entry name" value="ClpS-like"/>
    <property type="match status" value="1"/>
</dbReference>
<evidence type="ECO:0000256" key="5">
    <source>
        <dbReference type="ARBA" id="ARBA00022946"/>
    </source>
</evidence>
<dbReference type="PANTHER" id="PTHR45987:SF26">
    <property type="entry name" value="LARGE RIBOSOMAL SUBUNIT PROTEIN BL12CX-RELATED"/>
    <property type="match status" value="1"/>
</dbReference>
<dbReference type="GO" id="GO:0003729">
    <property type="term" value="F:mRNA binding"/>
    <property type="evidence" value="ECO:0007669"/>
    <property type="project" value="TreeGrafter"/>
</dbReference>
<keyword evidence="6" id="KW-0689">Ribosomal protein</keyword>
<sequence length="250" mass="25989">MCALAEPHSPWRRSNSHSIPFSKLRNSHQLSHCIALYSQHHLRCTHHPPGAAAAGQSNSEMAAMAQASLVSTPAALGASTSVARTGEQASSARLQLAARAPASLRVSHRRSLVARAAVADLDMDALLERVKSLTLAEAKVFTDRLSEDLGISALSFAPAGGAGPAAGGAATEAAAAVEEKTEFDLTLEEVPSSARIAVIKAVRTLTALGLKEAKDMIEALPKKVKEGISKEDAEEAKKTLEAAGAKCSIA</sequence>
<evidence type="ECO:0008006" key="12">
    <source>
        <dbReference type="Google" id="ProtNLM"/>
    </source>
</evidence>
<keyword evidence="4" id="KW-0934">Plastid</keyword>
<evidence type="ECO:0000256" key="2">
    <source>
        <dbReference type="ARBA" id="ARBA00007197"/>
    </source>
</evidence>
<keyword evidence="3" id="KW-0150">Chloroplast</keyword>
<evidence type="ECO:0000256" key="6">
    <source>
        <dbReference type="ARBA" id="ARBA00022980"/>
    </source>
</evidence>
<dbReference type="SUPFAM" id="SSF48300">
    <property type="entry name" value="Ribosomal protein L7/12, oligomerisation (N-terminal) domain"/>
    <property type="match status" value="1"/>
</dbReference>
<dbReference type="EMBL" id="CM026425">
    <property type="protein sequence ID" value="KAG0577773.1"/>
    <property type="molecule type" value="Genomic_DNA"/>
</dbReference>
<dbReference type="Pfam" id="PF16320">
    <property type="entry name" value="Ribosomal_L12_N"/>
    <property type="match status" value="1"/>
</dbReference>
<organism evidence="10 11">
    <name type="scientific">Ceratodon purpureus</name>
    <name type="common">Fire moss</name>
    <name type="synonym">Dicranum purpureum</name>
    <dbReference type="NCBI Taxonomy" id="3225"/>
    <lineage>
        <taxon>Eukaryota</taxon>
        <taxon>Viridiplantae</taxon>
        <taxon>Streptophyta</taxon>
        <taxon>Embryophyta</taxon>
        <taxon>Bryophyta</taxon>
        <taxon>Bryophytina</taxon>
        <taxon>Bryopsida</taxon>
        <taxon>Dicranidae</taxon>
        <taxon>Pseudoditrichales</taxon>
        <taxon>Ditrichaceae</taxon>
        <taxon>Ceratodon</taxon>
    </lineage>
</organism>
<keyword evidence="7" id="KW-0687">Ribonucleoprotein</keyword>
<dbReference type="GO" id="GO:0006412">
    <property type="term" value="P:translation"/>
    <property type="evidence" value="ECO:0007669"/>
    <property type="project" value="InterPro"/>
</dbReference>
<dbReference type="FunFam" id="3.30.1390.10:FF:000001">
    <property type="entry name" value="50S ribosomal protein L7/L12"/>
    <property type="match status" value="1"/>
</dbReference>
<dbReference type="InterPro" id="IPR013823">
    <property type="entry name" value="Ribosomal_bL12_C"/>
</dbReference>
<evidence type="ECO:0000256" key="4">
    <source>
        <dbReference type="ARBA" id="ARBA00022640"/>
    </source>
</evidence>
<dbReference type="AlphaFoldDB" id="A0A8T0I5S6"/>
<evidence type="ECO:0000256" key="7">
    <source>
        <dbReference type="ARBA" id="ARBA00023274"/>
    </source>
</evidence>
<dbReference type="NCBIfam" id="TIGR00855">
    <property type="entry name" value="L12"/>
    <property type="match status" value="1"/>
</dbReference>
<reference evidence="10" key="1">
    <citation type="submission" date="2020-06" db="EMBL/GenBank/DDBJ databases">
        <title>WGS assembly of Ceratodon purpureus strain R40.</title>
        <authorList>
            <person name="Carey S.B."/>
            <person name="Jenkins J."/>
            <person name="Shu S."/>
            <person name="Lovell J.T."/>
            <person name="Sreedasyam A."/>
            <person name="Maumus F."/>
            <person name="Tiley G.P."/>
            <person name="Fernandez-Pozo N."/>
            <person name="Barry K."/>
            <person name="Chen C."/>
            <person name="Wang M."/>
            <person name="Lipzen A."/>
            <person name="Daum C."/>
            <person name="Saski C.A."/>
            <person name="Payton A.C."/>
            <person name="Mcbreen J.C."/>
            <person name="Conrad R.E."/>
            <person name="Kollar L.M."/>
            <person name="Olsson S."/>
            <person name="Huttunen S."/>
            <person name="Landis J.B."/>
            <person name="Wickett N.J."/>
            <person name="Johnson M.G."/>
            <person name="Rensing S.A."/>
            <person name="Grimwood J."/>
            <person name="Schmutz J."/>
            <person name="Mcdaniel S.F."/>
        </authorList>
    </citation>
    <scope>NUCLEOTIDE SEQUENCE</scope>
    <source>
        <strain evidence="10">R40</strain>
    </source>
</reference>
<feature type="domain" description="Large ribosomal subunit protein bL12 oligomerization" evidence="9">
    <location>
        <begin position="124"/>
        <end position="170"/>
    </location>
</feature>
<comment type="subcellular location">
    <subcellularLocation>
        <location evidence="1">Plastid</location>
        <location evidence="1">Chloroplast</location>
    </subcellularLocation>
</comment>
<protein>
    <recommendedName>
        <fullName evidence="12">50S ribosomal protein L12, chloroplastic</fullName>
    </recommendedName>
</protein>
<evidence type="ECO:0000313" key="10">
    <source>
        <dbReference type="EMBL" id="KAG0577773.1"/>
    </source>
</evidence>
<dbReference type="PANTHER" id="PTHR45987">
    <property type="entry name" value="39S RIBOSOMAL PROTEIN L12"/>
    <property type="match status" value="1"/>
</dbReference>
<evidence type="ECO:0000256" key="1">
    <source>
        <dbReference type="ARBA" id="ARBA00004229"/>
    </source>
</evidence>
<dbReference type="GO" id="GO:1990904">
    <property type="term" value="C:ribonucleoprotein complex"/>
    <property type="evidence" value="ECO:0007669"/>
    <property type="project" value="UniProtKB-KW"/>
</dbReference>
<dbReference type="GO" id="GO:0005840">
    <property type="term" value="C:ribosome"/>
    <property type="evidence" value="ECO:0007669"/>
    <property type="project" value="UniProtKB-KW"/>
</dbReference>